<dbReference type="NCBIfam" id="TIGR02888">
    <property type="entry name" value="spore_YlmC_YmxH"/>
    <property type="match status" value="1"/>
</dbReference>
<sequence>MKDFEYYEKKPESQLRNLSELERYEIFNLESAEKYDSAQNIDFIIDEEGYLKFLVVGISASKFSFFGSKEYVEIPWECVTKVGTNVIVISAEEGKIKRARA</sequence>
<dbReference type="EMBL" id="JACJLL010000004">
    <property type="protein sequence ID" value="MBM6817979.1"/>
    <property type="molecule type" value="Genomic_DNA"/>
</dbReference>
<dbReference type="SUPFAM" id="SSF50346">
    <property type="entry name" value="PRC-barrel domain"/>
    <property type="match status" value="1"/>
</dbReference>
<reference evidence="1 2" key="1">
    <citation type="journal article" date="2021" name="Sci. Rep.">
        <title>The distribution of antibiotic resistance genes in chicken gut microbiota commensals.</title>
        <authorList>
            <person name="Juricova H."/>
            <person name="Matiasovicova J."/>
            <person name="Kubasova T."/>
            <person name="Cejkova D."/>
            <person name="Rychlik I."/>
        </authorList>
    </citation>
    <scope>NUCLEOTIDE SEQUENCE [LARGE SCALE GENOMIC DNA]</scope>
    <source>
        <strain evidence="1 2">An435</strain>
    </source>
</reference>
<dbReference type="Gene3D" id="2.30.30.240">
    <property type="entry name" value="PRC-barrel domain"/>
    <property type="match status" value="1"/>
</dbReference>
<accession>A0ABS2FC70</accession>
<dbReference type="InterPro" id="IPR014238">
    <property type="entry name" value="Spore_YlmC/YmxH"/>
</dbReference>
<proteinExistence type="predicted"/>
<name>A0ABS2FC70_9CLOT</name>
<evidence type="ECO:0000313" key="2">
    <source>
        <dbReference type="Proteomes" id="UP000767334"/>
    </source>
</evidence>
<keyword evidence="2" id="KW-1185">Reference proteome</keyword>
<evidence type="ECO:0000313" key="1">
    <source>
        <dbReference type="EMBL" id="MBM6817979.1"/>
    </source>
</evidence>
<protein>
    <submittedName>
        <fullName evidence="1">YlmC/YmxH family sporulation protein</fullName>
    </submittedName>
</protein>
<dbReference type="PANTHER" id="PTHR40061">
    <property type="entry name" value="SPORULATION PROTEIN YLMC-RELATED"/>
    <property type="match status" value="1"/>
</dbReference>
<dbReference type="Proteomes" id="UP000767334">
    <property type="component" value="Unassembled WGS sequence"/>
</dbReference>
<organism evidence="1 2">
    <name type="scientific">Clostridium saudiense</name>
    <dbReference type="NCBI Taxonomy" id="1414720"/>
    <lineage>
        <taxon>Bacteria</taxon>
        <taxon>Bacillati</taxon>
        <taxon>Bacillota</taxon>
        <taxon>Clostridia</taxon>
        <taxon>Eubacteriales</taxon>
        <taxon>Clostridiaceae</taxon>
        <taxon>Clostridium</taxon>
    </lineage>
</organism>
<gene>
    <name evidence="1" type="ORF">H6A19_01260</name>
</gene>
<dbReference type="InterPro" id="IPR011033">
    <property type="entry name" value="PRC_barrel-like_sf"/>
</dbReference>
<dbReference type="PANTHER" id="PTHR40061:SF1">
    <property type="entry name" value="SPORULATION PROTEIN YLMC-RELATED"/>
    <property type="match status" value="1"/>
</dbReference>
<comment type="caution">
    <text evidence="1">The sequence shown here is derived from an EMBL/GenBank/DDBJ whole genome shotgun (WGS) entry which is preliminary data.</text>
</comment>